<proteinExistence type="predicted"/>
<protein>
    <submittedName>
        <fullName evidence="1">Uncharacterized protein</fullName>
    </submittedName>
</protein>
<dbReference type="Proteomes" id="UP000243423">
    <property type="component" value="Nucleomorph 1"/>
</dbReference>
<sequence>MVVLTLLANFFTNSNVVNNHFLEYYYQLLDAWLYKKTRPVLCCEKIFFFFFSGFLELKYVCIDFIMEILFVLSHKSPKDISVLEIKKQNI</sequence>
<keyword evidence="1" id="KW-0542">Nucleomorph</keyword>
<dbReference type="EMBL" id="CP002172">
    <property type="protein sequence ID" value="AEA38685.1"/>
    <property type="molecule type" value="Genomic_DNA"/>
</dbReference>
<evidence type="ECO:0000313" key="1">
    <source>
        <dbReference type="EMBL" id="AEA38685.1"/>
    </source>
</evidence>
<dbReference type="AlphaFoldDB" id="F2HH89"/>
<dbReference type="RefSeq" id="XP_003239583.1">
    <property type="nucleotide sequence ID" value="XM_003239535.1"/>
</dbReference>
<reference evidence="1 2" key="1">
    <citation type="journal article" date="2011" name="Genome Biol. Evol.">
        <title>Complete nucleomorph genome sequence of the nonphotosynthetic alga Cryptomonas paramecium reveals a core nucleomorph gene set.</title>
        <authorList>
            <person name="Tanifuji G."/>
            <person name="Onodera N.T."/>
            <person name="Wheeler T.J."/>
            <person name="Dlutek M."/>
            <person name="Donaher N."/>
            <person name="Archibald J.M."/>
        </authorList>
    </citation>
    <scope>NUCLEOTIDE SEQUENCE [LARGE SCALE GENOMIC DNA]</scope>
    <source>
        <strain evidence="1 2">CCAP977/2A</strain>
    </source>
</reference>
<name>F2HH89_9CRYP</name>
<gene>
    <name evidence="1" type="ORF">CPARA_1gp027</name>
</gene>
<dbReference type="GeneID" id="10447096"/>
<accession>F2HH89</accession>
<organism evidence="1 2">
    <name type="scientific">Cryptomonas paramaecium</name>
    <dbReference type="NCBI Taxonomy" id="2898"/>
    <lineage>
        <taxon>Eukaryota</taxon>
        <taxon>Cryptophyceae</taxon>
        <taxon>Cryptomonadales</taxon>
        <taxon>Cryptomonadaceae</taxon>
        <taxon>Cryptomonas</taxon>
    </lineage>
</organism>
<geneLocation type="nucleomorph" evidence="1"/>
<evidence type="ECO:0000313" key="2">
    <source>
        <dbReference type="Proteomes" id="UP000243423"/>
    </source>
</evidence>